<dbReference type="AlphaFoldDB" id="A0A9K3DJT6"/>
<dbReference type="Proteomes" id="UP000215914">
    <property type="component" value="Unassembled WGS sequence"/>
</dbReference>
<proteinExistence type="predicted"/>
<organism evidence="1 2">
    <name type="scientific">Helianthus annuus</name>
    <name type="common">Common sunflower</name>
    <dbReference type="NCBI Taxonomy" id="4232"/>
    <lineage>
        <taxon>Eukaryota</taxon>
        <taxon>Viridiplantae</taxon>
        <taxon>Streptophyta</taxon>
        <taxon>Embryophyta</taxon>
        <taxon>Tracheophyta</taxon>
        <taxon>Spermatophyta</taxon>
        <taxon>Magnoliopsida</taxon>
        <taxon>eudicotyledons</taxon>
        <taxon>Gunneridae</taxon>
        <taxon>Pentapetalae</taxon>
        <taxon>asterids</taxon>
        <taxon>campanulids</taxon>
        <taxon>Asterales</taxon>
        <taxon>Asteraceae</taxon>
        <taxon>Asteroideae</taxon>
        <taxon>Heliantheae alliance</taxon>
        <taxon>Heliantheae</taxon>
        <taxon>Helianthus</taxon>
    </lineage>
</organism>
<evidence type="ECO:0000313" key="1">
    <source>
        <dbReference type="EMBL" id="KAF5755453.1"/>
    </source>
</evidence>
<evidence type="ECO:0000313" key="2">
    <source>
        <dbReference type="Proteomes" id="UP000215914"/>
    </source>
</evidence>
<reference evidence="1" key="2">
    <citation type="submission" date="2020-06" db="EMBL/GenBank/DDBJ databases">
        <title>Helianthus annuus Genome sequencing and assembly Release 2.</title>
        <authorList>
            <person name="Gouzy J."/>
            <person name="Langlade N."/>
            <person name="Munos S."/>
        </authorList>
    </citation>
    <scope>NUCLEOTIDE SEQUENCE</scope>
    <source>
        <tissue evidence="1">Leaves</tissue>
    </source>
</reference>
<sequence length="51" mass="5650">MSHPMLEVSTPLQFIFTSKTVKLSGTVFGHSLRRSFTASLIQLHSLLSIFG</sequence>
<dbReference type="Gramene" id="mRNA:HanXRQr2_Chr17g0802971">
    <property type="protein sequence ID" value="CDS:HanXRQr2_Chr17g0802971.1"/>
    <property type="gene ID" value="HanXRQr2_Chr17g0802971"/>
</dbReference>
<keyword evidence="2" id="KW-1185">Reference proteome</keyword>
<accession>A0A9K3DJT6</accession>
<gene>
    <name evidence="1" type="ORF">HanXRQr2_Chr17g0802971</name>
</gene>
<name>A0A9K3DJT6_HELAN</name>
<dbReference type="EMBL" id="MNCJ02000332">
    <property type="protein sequence ID" value="KAF5755453.1"/>
    <property type="molecule type" value="Genomic_DNA"/>
</dbReference>
<comment type="caution">
    <text evidence="1">The sequence shown here is derived from an EMBL/GenBank/DDBJ whole genome shotgun (WGS) entry which is preliminary data.</text>
</comment>
<reference evidence="1" key="1">
    <citation type="journal article" date="2017" name="Nature">
        <title>The sunflower genome provides insights into oil metabolism, flowering and Asterid evolution.</title>
        <authorList>
            <person name="Badouin H."/>
            <person name="Gouzy J."/>
            <person name="Grassa C.J."/>
            <person name="Murat F."/>
            <person name="Staton S.E."/>
            <person name="Cottret L."/>
            <person name="Lelandais-Briere C."/>
            <person name="Owens G.L."/>
            <person name="Carrere S."/>
            <person name="Mayjonade B."/>
            <person name="Legrand L."/>
            <person name="Gill N."/>
            <person name="Kane N.C."/>
            <person name="Bowers J.E."/>
            <person name="Hubner S."/>
            <person name="Bellec A."/>
            <person name="Berard A."/>
            <person name="Berges H."/>
            <person name="Blanchet N."/>
            <person name="Boniface M.C."/>
            <person name="Brunel D."/>
            <person name="Catrice O."/>
            <person name="Chaidir N."/>
            <person name="Claudel C."/>
            <person name="Donnadieu C."/>
            <person name="Faraut T."/>
            <person name="Fievet G."/>
            <person name="Helmstetter N."/>
            <person name="King M."/>
            <person name="Knapp S.J."/>
            <person name="Lai Z."/>
            <person name="Le Paslier M.C."/>
            <person name="Lippi Y."/>
            <person name="Lorenzon L."/>
            <person name="Mandel J.R."/>
            <person name="Marage G."/>
            <person name="Marchand G."/>
            <person name="Marquand E."/>
            <person name="Bret-Mestries E."/>
            <person name="Morien E."/>
            <person name="Nambeesan S."/>
            <person name="Nguyen T."/>
            <person name="Pegot-Espagnet P."/>
            <person name="Pouilly N."/>
            <person name="Raftis F."/>
            <person name="Sallet E."/>
            <person name="Schiex T."/>
            <person name="Thomas J."/>
            <person name="Vandecasteele C."/>
            <person name="Vares D."/>
            <person name="Vear F."/>
            <person name="Vautrin S."/>
            <person name="Crespi M."/>
            <person name="Mangin B."/>
            <person name="Burke J.M."/>
            <person name="Salse J."/>
            <person name="Munos S."/>
            <person name="Vincourt P."/>
            <person name="Rieseberg L.H."/>
            <person name="Langlade N.B."/>
        </authorList>
    </citation>
    <scope>NUCLEOTIDE SEQUENCE</scope>
    <source>
        <tissue evidence="1">Leaves</tissue>
    </source>
</reference>
<protein>
    <submittedName>
        <fullName evidence="1">Uncharacterized protein</fullName>
    </submittedName>
</protein>